<protein>
    <submittedName>
        <fullName evidence="6">Monooxygenase</fullName>
    </submittedName>
</protein>
<dbReference type="STRING" id="936756.ATE80_20335"/>
<dbReference type="GO" id="GO:0005829">
    <property type="term" value="C:cytosol"/>
    <property type="evidence" value="ECO:0007669"/>
    <property type="project" value="TreeGrafter"/>
</dbReference>
<feature type="compositionally biased region" description="Low complexity" evidence="5">
    <location>
        <begin position="425"/>
        <end position="437"/>
    </location>
</feature>
<accession>A0A100Y3M4</accession>
<dbReference type="SUPFAM" id="SSF51905">
    <property type="entry name" value="FAD/NAD(P)-binding domain"/>
    <property type="match status" value="2"/>
</dbReference>
<keyword evidence="6" id="KW-0503">Monooxygenase</keyword>
<dbReference type="InterPro" id="IPR036188">
    <property type="entry name" value="FAD/NAD-bd_sf"/>
</dbReference>
<feature type="region of interest" description="Disordered" evidence="5">
    <location>
        <begin position="422"/>
        <end position="494"/>
    </location>
</feature>
<keyword evidence="3" id="KW-0274">FAD</keyword>
<gene>
    <name evidence="6" type="ORF">ATE80_20335</name>
</gene>
<keyword evidence="4" id="KW-0560">Oxidoreductase</keyword>
<dbReference type="Pfam" id="PF00743">
    <property type="entry name" value="FMO-like"/>
    <property type="match status" value="1"/>
</dbReference>
<keyword evidence="7" id="KW-1185">Reference proteome</keyword>
<dbReference type="InterPro" id="IPR020946">
    <property type="entry name" value="Flavin_mOase-like"/>
</dbReference>
<feature type="compositionally biased region" description="Pro residues" evidence="5">
    <location>
        <begin position="481"/>
        <end position="494"/>
    </location>
</feature>
<dbReference type="RefSeq" id="WP_058943675.1">
    <property type="nucleotide sequence ID" value="NZ_LNSV01000057.1"/>
</dbReference>
<dbReference type="GO" id="GO:0050660">
    <property type="term" value="F:flavin adenine dinucleotide binding"/>
    <property type="evidence" value="ECO:0007669"/>
    <property type="project" value="InterPro"/>
</dbReference>
<evidence type="ECO:0000256" key="2">
    <source>
        <dbReference type="ARBA" id="ARBA00022630"/>
    </source>
</evidence>
<keyword evidence="2" id="KW-0285">Flavoprotein</keyword>
<dbReference type="EMBL" id="LNSV01000057">
    <property type="protein sequence ID" value="KUH37020.1"/>
    <property type="molecule type" value="Genomic_DNA"/>
</dbReference>
<dbReference type="GO" id="GO:0050661">
    <property type="term" value="F:NADP binding"/>
    <property type="evidence" value="ECO:0007669"/>
    <property type="project" value="InterPro"/>
</dbReference>
<comment type="similarity">
    <text evidence="1">Belongs to the FAD-binding monooxygenase family.</text>
</comment>
<dbReference type="AlphaFoldDB" id="A0A100Y3M4"/>
<dbReference type="Gene3D" id="3.50.50.60">
    <property type="entry name" value="FAD/NAD(P)-binding domain"/>
    <property type="match status" value="2"/>
</dbReference>
<name>A0A100Y3M4_9ACTN</name>
<evidence type="ECO:0000313" key="6">
    <source>
        <dbReference type="EMBL" id="KUH37020.1"/>
    </source>
</evidence>
<dbReference type="PRINTS" id="PR00368">
    <property type="entry name" value="FADPNR"/>
</dbReference>
<feature type="compositionally biased region" description="Low complexity" evidence="5">
    <location>
        <begin position="446"/>
        <end position="466"/>
    </location>
</feature>
<proteinExistence type="inferred from homology"/>
<sequence length="494" mass="51141">MARDTVPTTPDAVLGPPVYVIGGGPGGLAVAAALRARGVRAVVLEKAPTVAASWRRHYDRLRLHTTRRRSALPGLRLPRAVGRWVARDDVVRYLERYAEAHDLEVVTGVEVLRIERAPAAGGADGLPGGDADGAPVRTPGGTRGAAGAGDRWVLHATGGRRLTSRAVVVATGAAHTPRVPRWPGVDAWEGELLHSAAYRSPAPYAGRDVLVVGAGNSGAEIAVDLVEGGAARVRLAVRTVPHLVRRSVLGWPAQATGLLVRRLPVWPADRLLRLLQRLTVPDLSAYGLPRPAGGPCARLRRDGAVPVYDTGLIDAVRRGRVEPVAAVASFGPGKVTLADGSVAGPDAVIAATGYDRALEGLVGHLGVLDEEGRPVVRGGRTAPGAPGLYFAGYTHPLSGLLREIAREARRIAKAVAAVPQPPAPYGVHGPHGPVAPGRTRRRGTRGADTGPAVGAGTRTGADTDTGTGTGAGGREDDRPVVLPPGLVPPVSLPR</sequence>
<dbReference type="PANTHER" id="PTHR43539">
    <property type="entry name" value="FLAVIN-BINDING MONOOXYGENASE-LIKE PROTEIN (AFU_ORTHOLOGUE AFUA_4G09220)"/>
    <property type="match status" value="1"/>
</dbReference>
<evidence type="ECO:0000313" key="7">
    <source>
        <dbReference type="Proteomes" id="UP000054011"/>
    </source>
</evidence>
<evidence type="ECO:0000256" key="1">
    <source>
        <dbReference type="ARBA" id="ARBA00010139"/>
    </source>
</evidence>
<dbReference type="GO" id="GO:0004499">
    <property type="term" value="F:N,N-dimethylaniline monooxygenase activity"/>
    <property type="evidence" value="ECO:0007669"/>
    <property type="project" value="InterPro"/>
</dbReference>
<evidence type="ECO:0000256" key="3">
    <source>
        <dbReference type="ARBA" id="ARBA00022827"/>
    </source>
</evidence>
<evidence type="ECO:0000256" key="5">
    <source>
        <dbReference type="SAM" id="MobiDB-lite"/>
    </source>
</evidence>
<organism evidence="6 7">
    <name type="scientific">Streptomyces kanasensis</name>
    <dbReference type="NCBI Taxonomy" id="936756"/>
    <lineage>
        <taxon>Bacteria</taxon>
        <taxon>Bacillati</taxon>
        <taxon>Actinomycetota</taxon>
        <taxon>Actinomycetes</taxon>
        <taxon>Kitasatosporales</taxon>
        <taxon>Streptomycetaceae</taxon>
        <taxon>Streptomyces</taxon>
    </lineage>
</organism>
<dbReference type="Proteomes" id="UP000054011">
    <property type="component" value="Unassembled WGS sequence"/>
</dbReference>
<dbReference type="OrthoDB" id="4328825at2"/>
<dbReference type="InterPro" id="IPR050982">
    <property type="entry name" value="Auxin_biosynth/cation_transpt"/>
</dbReference>
<evidence type="ECO:0000256" key="4">
    <source>
        <dbReference type="ARBA" id="ARBA00023002"/>
    </source>
</evidence>
<reference evidence="6 7" key="1">
    <citation type="submission" date="2015-11" db="EMBL/GenBank/DDBJ databases">
        <title>Genome-wide analysis reveals the secondary metabolome in Streptomyces kanasensis ZX01.</title>
        <authorList>
            <person name="Zhang G."/>
            <person name="Han L."/>
            <person name="Feng J."/>
            <person name="Zhang X."/>
        </authorList>
    </citation>
    <scope>NUCLEOTIDE SEQUENCE [LARGE SCALE GENOMIC DNA]</scope>
    <source>
        <strain evidence="6 7">ZX01</strain>
    </source>
</reference>
<dbReference type="PRINTS" id="PR00411">
    <property type="entry name" value="PNDRDTASEI"/>
</dbReference>
<dbReference type="Pfam" id="PF13738">
    <property type="entry name" value="Pyr_redox_3"/>
    <property type="match status" value="1"/>
</dbReference>
<comment type="caution">
    <text evidence="6">The sequence shown here is derived from an EMBL/GenBank/DDBJ whole genome shotgun (WGS) entry which is preliminary data.</text>
</comment>
<dbReference type="PANTHER" id="PTHR43539:SF78">
    <property type="entry name" value="FLAVIN-CONTAINING MONOOXYGENASE"/>
    <property type="match status" value="1"/>
</dbReference>